<dbReference type="Gene3D" id="3.40.50.720">
    <property type="entry name" value="NAD(P)-binding Rossmann-like Domain"/>
    <property type="match status" value="1"/>
</dbReference>
<keyword evidence="5" id="KW-1185">Reference proteome</keyword>
<evidence type="ECO:0000256" key="1">
    <source>
        <dbReference type="ARBA" id="ARBA00006484"/>
    </source>
</evidence>
<evidence type="ECO:0000256" key="2">
    <source>
        <dbReference type="ARBA" id="ARBA00022857"/>
    </source>
</evidence>
<evidence type="ECO:0000313" key="4">
    <source>
        <dbReference type="EMBL" id="KAK3337582.1"/>
    </source>
</evidence>
<dbReference type="Proteomes" id="UP001286456">
    <property type="component" value="Unassembled WGS sequence"/>
</dbReference>
<gene>
    <name evidence="4" type="ORF">B0T19DRAFT_79267</name>
</gene>
<dbReference type="PRINTS" id="PR00081">
    <property type="entry name" value="GDHRDH"/>
</dbReference>
<dbReference type="PANTHER" id="PTHR24320:SF236">
    <property type="entry name" value="SHORT-CHAIN DEHYDROGENASE-RELATED"/>
    <property type="match status" value="1"/>
</dbReference>
<comment type="caution">
    <text evidence="4">The sequence shown here is derived from an EMBL/GenBank/DDBJ whole genome shotgun (WGS) entry which is preliminary data.</text>
</comment>
<evidence type="ECO:0000313" key="5">
    <source>
        <dbReference type="Proteomes" id="UP001286456"/>
    </source>
</evidence>
<dbReference type="AlphaFoldDB" id="A0AAE0J5Y8"/>
<keyword evidence="3" id="KW-0560">Oxidoreductase</keyword>
<dbReference type="PANTHER" id="PTHR24320">
    <property type="entry name" value="RETINOL DEHYDROGENASE"/>
    <property type="match status" value="1"/>
</dbReference>
<dbReference type="GO" id="GO:0016491">
    <property type="term" value="F:oxidoreductase activity"/>
    <property type="evidence" value="ECO:0007669"/>
    <property type="project" value="UniProtKB-KW"/>
</dbReference>
<dbReference type="Pfam" id="PF00106">
    <property type="entry name" value="adh_short"/>
    <property type="match status" value="1"/>
</dbReference>
<comment type="similarity">
    <text evidence="1">Belongs to the short-chain dehydrogenases/reductases (SDR) family.</text>
</comment>
<dbReference type="EMBL" id="JAUEPO010000001">
    <property type="protein sequence ID" value="KAK3337582.1"/>
    <property type="molecule type" value="Genomic_DNA"/>
</dbReference>
<evidence type="ECO:0008006" key="6">
    <source>
        <dbReference type="Google" id="ProtNLM"/>
    </source>
</evidence>
<dbReference type="InterPro" id="IPR036291">
    <property type="entry name" value="NAD(P)-bd_dom_sf"/>
</dbReference>
<reference evidence="4" key="2">
    <citation type="submission" date="2023-06" db="EMBL/GenBank/DDBJ databases">
        <authorList>
            <consortium name="Lawrence Berkeley National Laboratory"/>
            <person name="Haridas S."/>
            <person name="Hensen N."/>
            <person name="Bonometti L."/>
            <person name="Westerberg I."/>
            <person name="Brannstrom I.O."/>
            <person name="Guillou S."/>
            <person name="Cros-Aarteil S."/>
            <person name="Calhoun S."/>
            <person name="Kuo A."/>
            <person name="Mondo S."/>
            <person name="Pangilinan J."/>
            <person name="Riley R."/>
            <person name="Labutti K."/>
            <person name="Andreopoulos B."/>
            <person name="Lipzen A."/>
            <person name="Chen C."/>
            <person name="Yanf M."/>
            <person name="Daum C."/>
            <person name="Ng V."/>
            <person name="Clum A."/>
            <person name="Steindorff A."/>
            <person name="Ohm R."/>
            <person name="Martin F."/>
            <person name="Silar P."/>
            <person name="Natvig D."/>
            <person name="Lalanne C."/>
            <person name="Gautier V."/>
            <person name="Ament-Velasquez S.L."/>
            <person name="Kruys A."/>
            <person name="Hutchinson M.I."/>
            <person name="Powell A.J."/>
            <person name="Barry K."/>
            <person name="Miller A.N."/>
            <person name="Grigoriev I.V."/>
            <person name="Debuchy R."/>
            <person name="Gladieux P."/>
            <person name="Thoren M.H."/>
            <person name="Johannesson H."/>
        </authorList>
    </citation>
    <scope>NUCLEOTIDE SEQUENCE</scope>
    <source>
        <strain evidence="4">SMH4131-1</strain>
    </source>
</reference>
<sequence>MFKAQLQQFFPPKPTFSEADVPPQDGKVFIVTGGSSGIGLELCKILYRKNGRVYIAGRREPKARQAIQEILNATPAASSSGTLEYLPLDLADLSSIKTAVDAFKAKESHLHVLWNNAGVSQPPLGSLSTQGIELQLATNCLGPFLFTQLLLPLLKSTAATAAAEDPSSASSVRVIWTSSQIAELSAPKEGIVVSELRTPPKNTTRNYVNSKTGNIFLATELARRQQQQAQTQEPSVISVALNPGAASTDLFRHTPMTKYLAWPLLHSAKLAALTQLYAGLSGDVTAEKNGCYVVPWGRVGVLRKELVDASKAVGEDGGTGRAAEFWEWCVEMTREFQ</sequence>
<keyword evidence="2" id="KW-0521">NADP</keyword>
<accession>A0AAE0J5Y8</accession>
<reference evidence="4" key="1">
    <citation type="journal article" date="2023" name="Mol. Phylogenet. Evol.">
        <title>Genome-scale phylogeny and comparative genomics of the fungal order Sordariales.</title>
        <authorList>
            <person name="Hensen N."/>
            <person name="Bonometti L."/>
            <person name="Westerberg I."/>
            <person name="Brannstrom I.O."/>
            <person name="Guillou S."/>
            <person name="Cros-Aarteil S."/>
            <person name="Calhoun S."/>
            <person name="Haridas S."/>
            <person name="Kuo A."/>
            <person name="Mondo S."/>
            <person name="Pangilinan J."/>
            <person name="Riley R."/>
            <person name="LaButti K."/>
            <person name="Andreopoulos B."/>
            <person name="Lipzen A."/>
            <person name="Chen C."/>
            <person name="Yan M."/>
            <person name="Daum C."/>
            <person name="Ng V."/>
            <person name="Clum A."/>
            <person name="Steindorff A."/>
            <person name="Ohm R.A."/>
            <person name="Martin F."/>
            <person name="Silar P."/>
            <person name="Natvig D.O."/>
            <person name="Lalanne C."/>
            <person name="Gautier V."/>
            <person name="Ament-Velasquez S.L."/>
            <person name="Kruys A."/>
            <person name="Hutchinson M.I."/>
            <person name="Powell A.J."/>
            <person name="Barry K."/>
            <person name="Miller A.N."/>
            <person name="Grigoriev I.V."/>
            <person name="Debuchy R."/>
            <person name="Gladieux P."/>
            <person name="Hiltunen Thoren M."/>
            <person name="Johannesson H."/>
        </authorList>
    </citation>
    <scope>NUCLEOTIDE SEQUENCE</scope>
    <source>
        <strain evidence="4">SMH4131-1</strain>
    </source>
</reference>
<dbReference type="SUPFAM" id="SSF51735">
    <property type="entry name" value="NAD(P)-binding Rossmann-fold domains"/>
    <property type="match status" value="1"/>
</dbReference>
<name>A0AAE0J5Y8_9PEZI</name>
<evidence type="ECO:0000256" key="3">
    <source>
        <dbReference type="ARBA" id="ARBA00023002"/>
    </source>
</evidence>
<protein>
    <recommendedName>
        <fullName evidence="6">NAD(P)-binding protein</fullName>
    </recommendedName>
</protein>
<dbReference type="InterPro" id="IPR002347">
    <property type="entry name" value="SDR_fam"/>
</dbReference>
<proteinExistence type="inferred from homology"/>
<organism evidence="4 5">
    <name type="scientific">Cercophora scortea</name>
    <dbReference type="NCBI Taxonomy" id="314031"/>
    <lineage>
        <taxon>Eukaryota</taxon>
        <taxon>Fungi</taxon>
        <taxon>Dikarya</taxon>
        <taxon>Ascomycota</taxon>
        <taxon>Pezizomycotina</taxon>
        <taxon>Sordariomycetes</taxon>
        <taxon>Sordariomycetidae</taxon>
        <taxon>Sordariales</taxon>
        <taxon>Lasiosphaeriaceae</taxon>
        <taxon>Cercophora</taxon>
    </lineage>
</organism>